<dbReference type="PANTHER" id="PTHR38697">
    <property type="entry name" value="NUCLEAR PORE COMPLEX PROTEIN SIMILAR TO S. CEREVISIAE NUP2 (EUROFUNG)"/>
    <property type="match status" value="1"/>
</dbReference>
<feature type="region of interest" description="Disordered" evidence="1">
    <location>
        <begin position="1"/>
        <end position="28"/>
    </location>
</feature>
<feature type="compositionally biased region" description="Basic and acidic residues" evidence="1">
    <location>
        <begin position="737"/>
        <end position="746"/>
    </location>
</feature>
<feature type="compositionally biased region" description="Polar residues" evidence="1">
    <location>
        <begin position="887"/>
        <end position="922"/>
    </location>
</feature>
<feature type="compositionally biased region" description="Polar residues" evidence="1">
    <location>
        <begin position="662"/>
        <end position="672"/>
    </location>
</feature>
<dbReference type="InterPro" id="IPR000156">
    <property type="entry name" value="Ran_bind_dom"/>
</dbReference>
<dbReference type="Pfam" id="PF00638">
    <property type="entry name" value="Ran_BP1"/>
    <property type="match status" value="1"/>
</dbReference>
<feature type="compositionally biased region" description="Polar residues" evidence="1">
    <location>
        <begin position="811"/>
        <end position="840"/>
    </location>
</feature>
<feature type="compositionally biased region" description="Acidic residues" evidence="1">
    <location>
        <begin position="426"/>
        <end position="439"/>
    </location>
</feature>
<dbReference type="PROSITE" id="PS50196">
    <property type="entry name" value="RANBD1"/>
    <property type="match status" value="1"/>
</dbReference>
<evidence type="ECO:0000313" key="3">
    <source>
        <dbReference type="EMBL" id="KAK0388286.1"/>
    </source>
</evidence>
<dbReference type="InterPro" id="IPR053074">
    <property type="entry name" value="NPC_Nucleoporin"/>
</dbReference>
<feature type="compositionally biased region" description="Polar residues" evidence="1">
    <location>
        <begin position="940"/>
        <end position="961"/>
    </location>
</feature>
<feature type="compositionally biased region" description="Basic and acidic residues" evidence="1">
    <location>
        <begin position="497"/>
        <end position="506"/>
    </location>
</feature>
<dbReference type="SUPFAM" id="SSF50729">
    <property type="entry name" value="PH domain-like"/>
    <property type="match status" value="1"/>
</dbReference>
<proteinExistence type="predicted"/>
<evidence type="ECO:0000259" key="2">
    <source>
        <dbReference type="PROSITE" id="PS50196"/>
    </source>
</evidence>
<dbReference type="EMBL" id="JAPDFR010000003">
    <property type="protein sequence ID" value="KAK0388286.1"/>
    <property type="molecule type" value="Genomic_DNA"/>
</dbReference>
<dbReference type="AlphaFoldDB" id="A0AA39GJP4"/>
<feature type="compositionally biased region" description="Low complexity" evidence="1">
    <location>
        <begin position="636"/>
        <end position="649"/>
    </location>
</feature>
<feature type="compositionally biased region" description="Acidic residues" evidence="1">
    <location>
        <begin position="261"/>
        <end position="270"/>
    </location>
</feature>
<feature type="compositionally biased region" description="Low complexity" evidence="1">
    <location>
        <begin position="689"/>
        <end position="701"/>
    </location>
</feature>
<feature type="compositionally biased region" description="Basic and acidic residues" evidence="1">
    <location>
        <begin position="580"/>
        <end position="606"/>
    </location>
</feature>
<reference evidence="3" key="1">
    <citation type="submission" date="2022-10" db="EMBL/GenBank/DDBJ databases">
        <title>Determination and structural analysis of whole genome sequence of Sarocladium strictum F4-1.</title>
        <authorList>
            <person name="Hu L."/>
            <person name="Jiang Y."/>
        </authorList>
    </citation>
    <scope>NUCLEOTIDE SEQUENCE</scope>
    <source>
        <strain evidence="3">F4-1</strain>
    </source>
</reference>
<evidence type="ECO:0000256" key="1">
    <source>
        <dbReference type="SAM" id="MobiDB-lite"/>
    </source>
</evidence>
<accession>A0AA39GJP4</accession>
<protein>
    <recommendedName>
        <fullName evidence="2">RanBD1 domain-containing protein</fullName>
    </recommendedName>
</protein>
<evidence type="ECO:0000313" key="4">
    <source>
        <dbReference type="Proteomes" id="UP001175261"/>
    </source>
</evidence>
<feature type="compositionally biased region" description="Low complexity" evidence="1">
    <location>
        <begin position="359"/>
        <end position="376"/>
    </location>
</feature>
<dbReference type="SMART" id="SM00160">
    <property type="entry name" value="RanBD"/>
    <property type="match status" value="1"/>
</dbReference>
<feature type="compositionally biased region" description="Polar residues" evidence="1">
    <location>
        <begin position="558"/>
        <end position="579"/>
    </location>
</feature>
<feature type="compositionally biased region" description="Low complexity" evidence="1">
    <location>
        <begin position="853"/>
        <end position="886"/>
    </location>
</feature>
<feature type="compositionally biased region" description="Polar residues" evidence="1">
    <location>
        <begin position="344"/>
        <end position="358"/>
    </location>
</feature>
<feature type="compositionally biased region" description="Polar residues" evidence="1">
    <location>
        <begin position="395"/>
        <end position="422"/>
    </location>
</feature>
<feature type="compositionally biased region" description="Polar residues" evidence="1">
    <location>
        <begin position="753"/>
        <end position="773"/>
    </location>
</feature>
<feature type="compositionally biased region" description="Polar residues" evidence="1">
    <location>
        <begin position="621"/>
        <end position="635"/>
    </location>
</feature>
<keyword evidence="4" id="KW-1185">Reference proteome</keyword>
<feature type="region of interest" description="Disordered" evidence="1">
    <location>
        <begin position="259"/>
        <end position="1041"/>
    </location>
</feature>
<comment type="caution">
    <text evidence="3">The sequence shown here is derived from an EMBL/GenBank/DDBJ whole genome shotgun (WGS) entry which is preliminary data.</text>
</comment>
<gene>
    <name evidence="3" type="ORF">NLU13_4531</name>
</gene>
<dbReference type="CDD" id="cd13170">
    <property type="entry name" value="RanBD_NUP50"/>
    <property type="match status" value="1"/>
</dbReference>
<dbReference type="InterPro" id="IPR011993">
    <property type="entry name" value="PH-like_dom_sf"/>
</dbReference>
<feature type="domain" description="RanBD1" evidence="2">
    <location>
        <begin position="1039"/>
        <end position="1164"/>
    </location>
</feature>
<feature type="compositionally biased region" description="Polar residues" evidence="1">
    <location>
        <begin position="973"/>
        <end position="983"/>
    </location>
</feature>
<feature type="compositionally biased region" description="Polar residues" evidence="1">
    <location>
        <begin position="524"/>
        <end position="550"/>
    </location>
</feature>
<sequence length="1164" mass="120315">MVTFSLPGDGDAGAPSNGTPRSRPPLPFAKRAYAASPFGGSAKRFGTPQGAAARKLLVREDQAPGSLTKSNLASARNIFRASTISDSPPVNAFSPSIPAATPKKVFAPGATPEPSRFRASTAQAAPRGVASKAKDKDLFPMRIASPPKELTGETLARKVPKDWNPKGSIYADQFLADLCPPEFDEEQRRQFFCILDLRRLKYAADEIFSRKGWKLNVMNFAKEFEKSRSIILLRYGLYEFQNVKPSKEVLKRWRREHGLPEPEEEEEDEATPSKPLTKKRKAFDDGAPAASTSKTRKVFEKDDEDEDAAPKAVPVPAPEPAQNKSKRKASVSEETEAQPFKVAKQSSASSLFQKIANKSATSAAASSTPQAQSTPAKFNPFAATKPAETGPAKSIFSNPASSKPAPTNGNIFGHLSDSSAKNSGAEADEESEPESEAEESPAAAPSDGPSVAASGVADTLSQAGTSLFAPKPNLGSGFATAGSSGPGTRESTPARSLFDRVTKDNDGQPVRAESGVGDAATPKPSDQTWNPSTTPIKFAPTSTETSTQPKSLFGGLSSGLTFPPQTSNASSIFGNTSTKSDSEPEKTKPVSAEQDKTGGESDKENDSQPPKFTFGAKPAVSQPTSGSLFQPQPASTETPKPAEAPKPAANLFGAPSKPAETSGASLSQSSTLFGAKPASDAPKPTPAFGTSVTPGSSTSSTLFGTKPAANSSNIFANAPAAPSTNIFGASKPATEATQEKPAEEKPSQPVPTPTFSFGSASSDKPNGLAQASKSLFGAPKSPPSSAPANSIFAGSPMKQDEASPAKKAFAGNSNLGSAAPIFSSNIFGGGSTPANNSPATSFGAAPANDKPANTGFSFTSNASSGSSFTNPFAAGGNGGSAPPSFNFGATSTPATGGSFQFGASSGNAPQAVSTSFGSQNNDAPKPMFGGNTGGAPVFSFGSNTSQSNGITFGANQANTPQGFAASLQPPTGGASTTGTNSPLFSLGGASSLGTTPAGGATPTGGTPEPSAEKSNGTAATGDDEEGEKHEQINLTDGVDESEEVLHEVRAKVLKFVPADKLEGDEKAKSKSPWSTQGVGPLRLLKNKETSLVRLLLRAEPRGHVALNRAVLPNMEYKSQEKYVKVTTSNEKGDGLEMWMIQTKTKDLAEALAGAMEENKKLNEN</sequence>
<dbReference type="Gene3D" id="2.30.29.30">
    <property type="entry name" value="Pleckstrin-homology domain (PH domain)/Phosphotyrosine-binding domain (PTB)"/>
    <property type="match status" value="1"/>
</dbReference>
<dbReference type="Proteomes" id="UP001175261">
    <property type="component" value="Unassembled WGS sequence"/>
</dbReference>
<feature type="compositionally biased region" description="Low complexity" evidence="1">
    <location>
        <begin position="440"/>
        <end position="454"/>
    </location>
</feature>
<feature type="region of interest" description="Disordered" evidence="1">
    <location>
        <begin position="108"/>
        <end position="131"/>
    </location>
</feature>
<organism evidence="3 4">
    <name type="scientific">Sarocladium strictum</name>
    <name type="common">Black bundle disease fungus</name>
    <name type="synonym">Acremonium strictum</name>
    <dbReference type="NCBI Taxonomy" id="5046"/>
    <lineage>
        <taxon>Eukaryota</taxon>
        <taxon>Fungi</taxon>
        <taxon>Dikarya</taxon>
        <taxon>Ascomycota</taxon>
        <taxon>Pezizomycotina</taxon>
        <taxon>Sordariomycetes</taxon>
        <taxon>Hypocreomycetidae</taxon>
        <taxon>Hypocreales</taxon>
        <taxon>Sarocladiaceae</taxon>
        <taxon>Sarocladium</taxon>
    </lineage>
</organism>
<name>A0AA39GJP4_SARSR</name>
<dbReference type="PANTHER" id="PTHR38697:SF1">
    <property type="entry name" value="NUCLEAR PORE COMPLEX PROTEIN SIMILAR TO S. CEREVISIAE NUP2 (EUROFUNG)"/>
    <property type="match status" value="1"/>
</dbReference>
<feature type="compositionally biased region" description="Low complexity" evidence="1">
    <location>
        <begin position="987"/>
        <end position="1009"/>
    </location>
</feature>